<dbReference type="InterPro" id="IPR051610">
    <property type="entry name" value="GPI/OXD"/>
</dbReference>
<comment type="caution">
    <text evidence="3">The sequence shown here is derived from an EMBL/GenBank/DDBJ whole genome shotgun (WGS) entry which is preliminary data.</text>
</comment>
<evidence type="ECO:0000256" key="1">
    <source>
        <dbReference type="ARBA" id="ARBA00022723"/>
    </source>
</evidence>
<evidence type="ECO:0000313" key="3">
    <source>
        <dbReference type="EMBL" id="MEN3323156.1"/>
    </source>
</evidence>
<sequence length="247" mass="27565">MLCVIGVNAQLEPVKGGVYHWNELPVSISEDRASRKILEGVSPHFEYLKIHATTQFPGAKPSTEHANDDIEECILVKEGKMKVSFENESTVLEAGGVLLLMPKQMHSLQNIGDTNLTYYVMRYKSKKPINFERGQGNGGSLLLNVKDLVFRNTELGGATDYFNRPTSMCEKFEMHSTLLNVKGPSHAQHAHVDGEIFLVVSGNVEMTIDGKVYTGSAGDLFFVKPQLMHGIRNVADNPCKYFVFKWN</sequence>
<gene>
    <name evidence="3" type="ORF">VP395_05420</name>
</gene>
<organism evidence="3 4">
    <name type="scientific">Mariniflexile soesokkakense</name>
    <dbReference type="NCBI Taxonomy" id="1343160"/>
    <lineage>
        <taxon>Bacteria</taxon>
        <taxon>Pseudomonadati</taxon>
        <taxon>Bacteroidota</taxon>
        <taxon>Flavobacteriia</taxon>
        <taxon>Flavobacteriales</taxon>
        <taxon>Flavobacteriaceae</taxon>
        <taxon>Mariniflexile</taxon>
    </lineage>
</organism>
<dbReference type="PANTHER" id="PTHR35848:SF6">
    <property type="entry name" value="CUPIN TYPE-2 DOMAIN-CONTAINING PROTEIN"/>
    <property type="match status" value="1"/>
</dbReference>
<feature type="domain" description="Cupin type-2" evidence="2">
    <location>
        <begin position="183"/>
        <end position="243"/>
    </location>
</feature>
<dbReference type="SUPFAM" id="SSF51182">
    <property type="entry name" value="RmlC-like cupins"/>
    <property type="match status" value="1"/>
</dbReference>
<dbReference type="Proteomes" id="UP001416393">
    <property type="component" value="Unassembled WGS sequence"/>
</dbReference>
<reference evidence="3 4" key="1">
    <citation type="submission" date="2024-01" db="EMBL/GenBank/DDBJ databases">
        <title>Mariniflexile litorale sp. nov., isolated from the shallow sediments of the Sea of Japan.</title>
        <authorList>
            <person name="Romanenko L."/>
            <person name="Bystritskaya E."/>
            <person name="Isaeva M."/>
        </authorList>
    </citation>
    <scope>NUCLEOTIDE SEQUENCE [LARGE SCALE GENOMIC DNA]</scope>
    <source>
        <strain evidence="3 4">KCTC 32427</strain>
    </source>
</reference>
<feature type="domain" description="Cupin type-2" evidence="2">
    <location>
        <begin position="57"/>
        <end position="120"/>
    </location>
</feature>
<proteinExistence type="predicted"/>
<protein>
    <submittedName>
        <fullName evidence="3">Cupin domain-containing protein</fullName>
    </submittedName>
</protein>
<dbReference type="InterPro" id="IPR011051">
    <property type="entry name" value="RmlC_Cupin_sf"/>
</dbReference>
<dbReference type="EMBL" id="JAZHYP010000002">
    <property type="protein sequence ID" value="MEN3323156.1"/>
    <property type="molecule type" value="Genomic_DNA"/>
</dbReference>
<dbReference type="Pfam" id="PF07883">
    <property type="entry name" value="Cupin_2"/>
    <property type="match status" value="2"/>
</dbReference>
<keyword evidence="4" id="KW-1185">Reference proteome</keyword>
<dbReference type="CDD" id="cd02208">
    <property type="entry name" value="cupin_RmlC-like"/>
    <property type="match status" value="1"/>
</dbReference>
<dbReference type="InterPro" id="IPR013096">
    <property type="entry name" value="Cupin_2"/>
</dbReference>
<dbReference type="Gene3D" id="2.60.120.10">
    <property type="entry name" value="Jelly Rolls"/>
    <property type="match status" value="1"/>
</dbReference>
<dbReference type="InterPro" id="IPR014710">
    <property type="entry name" value="RmlC-like_jellyroll"/>
</dbReference>
<evidence type="ECO:0000313" key="4">
    <source>
        <dbReference type="Proteomes" id="UP001416393"/>
    </source>
</evidence>
<keyword evidence="1" id="KW-0479">Metal-binding</keyword>
<evidence type="ECO:0000259" key="2">
    <source>
        <dbReference type="Pfam" id="PF07883"/>
    </source>
</evidence>
<dbReference type="RefSeq" id="WP_346240727.1">
    <property type="nucleotide sequence ID" value="NZ_JAZHYP010000002.1"/>
</dbReference>
<accession>A0ABV0A9B5</accession>
<name>A0ABV0A9B5_9FLAO</name>
<dbReference type="PANTHER" id="PTHR35848">
    <property type="entry name" value="OXALATE-BINDING PROTEIN"/>
    <property type="match status" value="1"/>
</dbReference>